<feature type="transmembrane region" description="Helical" evidence="10">
    <location>
        <begin position="308"/>
        <end position="330"/>
    </location>
</feature>
<dbReference type="Pfam" id="PF15104">
    <property type="entry name" value="CFAP141"/>
    <property type="match status" value="1"/>
</dbReference>
<dbReference type="OrthoDB" id="442710at2759"/>
<feature type="transmembrane region" description="Helical" evidence="10">
    <location>
        <begin position="116"/>
        <end position="137"/>
    </location>
</feature>
<feature type="transmembrane region" description="Helical" evidence="10">
    <location>
        <begin position="374"/>
        <end position="393"/>
    </location>
</feature>
<comment type="subcellular location">
    <subcellularLocation>
        <location evidence="2">Cell membrane</location>
        <topology evidence="2">Multi-pass membrane protein</topology>
    </subcellularLocation>
</comment>
<feature type="region of interest" description="Disordered" evidence="9">
    <location>
        <begin position="1"/>
        <end position="30"/>
    </location>
</feature>
<evidence type="ECO:0000256" key="9">
    <source>
        <dbReference type="SAM" id="MobiDB-lite"/>
    </source>
</evidence>
<dbReference type="GO" id="GO:0032217">
    <property type="term" value="F:riboflavin transmembrane transporter activity"/>
    <property type="evidence" value="ECO:0007669"/>
    <property type="project" value="InterPro"/>
</dbReference>
<evidence type="ECO:0000313" key="11">
    <source>
        <dbReference type="EMBL" id="KAF4662447.1"/>
    </source>
</evidence>
<dbReference type="Proteomes" id="UP000591131">
    <property type="component" value="Unassembled WGS sequence"/>
</dbReference>
<dbReference type="InterPro" id="IPR009357">
    <property type="entry name" value="Riboflavin_transptr"/>
</dbReference>
<comment type="caution">
    <text evidence="11">The sequence shown here is derived from an EMBL/GenBank/DDBJ whole genome shotgun (WGS) entry which is preliminary data.</text>
</comment>
<evidence type="ECO:0000256" key="1">
    <source>
        <dbReference type="ARBA" id="ARBA00000215"/>
    </source>
</evidence>
<keyword evidence="5" id="KW-1003">Cell membrane</keyword>
<organism evidence="11 12">
    <name type="scientific">Perkinsus chesapeaki</name>
    <name type="common">Clam parasite</name>
    <name type="synonym">Perkinsus andrewsi</name>
    <dbReference type="NCBI Taxonomy" id="330153"/>
    <lineage>
        <taxon>Eukaryota</taxon>
        <taxon>Sar</taxon>
        <taxon>Alveolata</taxon>
        <taxon>Perkinsozoa</taxon>
        <taxon>Perkinsea</taxon>
        <taxon>Perkinsida</taxon>
        <taxon>Perkinsidae</taxon>
        <taxon>Perkinsus</taxon>
    </lineage>
</organism>
<feature type="transmembrane region" description="Helical" evidence="10">
    <location>
        <begin position="86"/>
        <end position="109"/>
    </location>
</feature>
<feature type="transmembrane region" description="Helical" evidence="10">
    <location>
        <begin position="274"/>
        <end position="296"/>
    </location>
</feature>
<dbReference type="GO" id="GO:0005886">
    <property type="term" value="C:plasma membrane"/>
    <property type="evidence" value="ECO:0007669"/>
    <property type="project" value="UniProtKB-SubCell"/>
</dbReference>
<dbReference type="EMBL" id="JAAPAO010000346">
    <property type="protein sequence ID" value="KAF4662447.1"/>
    <property type="molecule type" value="Genomic_DNA"/>
</dbReference>
<keyword evidence="6 10" id="KW-0812">Transmembrane</keyword>
<dbReference type="InterPro" id="IPR029375">
    <property type="entry name" value="CFAP141"/>
</dbReference>
<evidence type="ECO:0000256" key="6">
    <source>
        <dbReference type="ARBA" id="ARBA00022692"/>
    </source>
</evidence>
<accession>A0A7J6LT72</accession>
<feature type="transmembrane region" description="Helical" evidence="10">
    <location>
        <begin position="149"/>
        <end position="170"/>
    </location>
</feature>
<evidence type="ECO:0000256" key="3">
    <source>
        <dbReference type="ARBA" id="ARBA00006366"/>
    </source>
</evidence>
<evidence type="ECO:0000256" key="7">
    <source>
        <dbReference type="ARBA" id="ARBA00022989"/>
    </source>
</evidence>
<keyword evidence="12" id="KW-1185">Reference proteome</keyword>
<proteinExistence type="inferred from homology"/>
<comment type="catalytic activity">
    <reaction evidence="1">
        <text>riboflavin(in) = riboflavin(out)</text>
        <dbReference type="Rhea" id="RHEA:35015"/>
        <dbReference type="ChEBI" id="CHEBI:57986"/>
    </reaction>
</comment>
<dbReference type="Pfam" id="PF06237">
    <property type="entry name" value="SLC52_ribofla_tr"/>
    <property type="match status" value="1"/>
</dbReference>
<protein>
    <submittedName>
        <fullName evidence="11">Uncharacterized protein</fullName>
    </submittedName>
</protein>
<evidence type="ECO:0000256" key="5">
    <source>
        <dbReference type="ARBA" id="ARBA00022475"/>
    </source>
</evidence>
<feature type="compositionally biased region" description="Polar residues" evidence="9">
    <location>
        <begin position="1"/>
        <end position="16"/>
    </location>
</feature>
<dbReference type="AlphaFoldDB" id="A0A7J6LT72"/>
<gene>
    <name evidence="11" type="ORF">FOL47_006237</name>
</gene>
<comment type="similarity">
    <text evidence="3">Belongs to the riboflavin transporter family.</text>
</comment>
<reference evidence="11 12" key="1">
    <citation type="submission" date="2020-04" db="EMBL/GenBank/DDBJ databases">
        <title>Perkinsus chesapeaki whole genome sequence.</title>
        <authorList>
            <person name="Bogema D.R."/>
        </authorList>
    </citation>
    <scope>NUCLEOTIDE SEQUENCE [LARGE SCALE GENOMIC DNA]</scope>
    <source>
        <strain evidence="11">ATCC PRA-425</strain>
    </source>
</reference>
<dbReference type="PANTHER" id="PTHR12929">
    <property type="entry name" value="SOLUTE CARRIER FAMILY 52"/>
    <property type="match status" value="1"/>
</dbReference>
<keyword evidence="8 10" id="KW-0472">Membrane</keyword>
<keyword evidence="7 10" id="KW-1133">Transmembrane helix</keyword>
<evidence type="ECO:0000256" key="8">
    <source>
        <dbReference type="ARBA" id="ARBA00023136"/>
    </source>
</evidence>
<keyword evidence="4" id="KW-0813">Transport</keyword>
<sequence length="532" mass="58305">MPPPSNQSIEQTTNPATGKESKGKTLAQEAAEPTAKNTFRLRMPAKGQASPFALAIFVLIGVSAWIETNALFSELWAVAPVLPESWNLASYLVVIIQIGNIAPLAYSYLPKPPLWIAMLIVLLSSGFSMFLACGIWDLTAEVFGAQHSVGLLVSALLASMSDCLSNLVFWPYAGGFGSHPSYLAALATGESLSSAASAAVVAVQKAIGFTPTVYFAVIGCIVIICTGAFLLLHFYYKKNVVNESELDDSSVTSSPSTDMVTEERALFTKESKRFIAPFLLIGWLSFVQNALTPTFLPFAARAYPAGYLLAQNVLFACRPVASMGAAWALGAHYRNNWIVKSAEIGSVVLWNLGVFITLYLSYAPPQDLPLAGQSAGTAFFTIITVIGGATIAFTKSATMLRLKPYNKEGVLKHAGICMQFGSVIDMSAQRLPPDALIQRRVKIDEKHAELESYAKDLKKATITTSWFENKSKYDFTDNEKRNDTFIAEELRCANLELLLRRRHRIKLLYENEARKYEEELRAQGLAIQRDHV</sequence>
<name>A0A7J6LT72_PERCH</name>
<evidence type="ECO:0000256" key="4">
    <source>
        <dbReference type="ARBA" id="ARBA00022448"/>
    </source>
</evidence>
<evidence type="ECO:0000313" key="12">
    <source>
        <dbReference type="Proteomes" id="UP000591131"/>
    </source>
</evidence>
<feature type="transmembrane region" description="Helical" evidence="10">
    <location>
        <begin position="49"/>
        <end position="66"/>
    </location>
</feature>
<evidence type="ECO:0000256" key="10">
    <source>
        <dbReference type="SAM" id="Phobius"/>
    </source>
</evidence>
<feature type="transmembrane region" description="Helical" evidence="10">
    <location>
        <begin position="342"/>
        <end position="362"/>
    </location>
</feature>
<evidence type="ECO:0000256" key="2">
    <source>
        <dbReference type="ARBA" id="ARBA00004651"/>
    </source>
</evidence>
<feature type="transmembrane region" description="Helical" evidence="10">
    <location>
        <begin position="213"/>
        <end position="236"/>
    </location>
</feature>